<dbReference type="GO" id="GO:0051213">
    <property type="term" value="F:dioxygenase activity"/>
    <property type="evidence" value="ECO:0007669"/>
    <property type="project" value="UniProtKB-KW"/>
</dbReference>
<keyword evidence="2" id="KW-1185">Reference proteome</keyword>
<organism evidence="1 2">
    <name type="scientific">Reyranella humidisoli</name>
    <dbReference type="NCBI Taxonomy" id="2849149"/>
    <lineage>
        <taxon>Bacteria</taxon>
        <taxon>Pseudomonadati</taxon>
        <taxon>Pseudomonadota</taxon>
        <taxon>Alphaproteobacteria</taxon>
        <taxon>Hyphomicrobiales</taxon>
        <taxon>Reyranellaceae</taxon>
        <taxon>Reyranella</taxon>
    </lineage>
</organism>
<reference evidence="1 2" key="1">
    <citation type="submission" date="2021-06" db="EMBL/GenBank/DDBJ databases">
        <authorList>
            <person name="Lee D.H."/>
        </authorList>
    </citation>
    <scope>NUCLEOTIDE SEQUENCE [LARGE SCALE GENOMIC DNA]</scope>
    <source>
        <strain evidence="1 2">MMS21-HV4-11</strain>
    </source>
</reference>
<dbReference type="PANTHER" id="PTHR20883">
    <property type="entry name" value="PHYTANOYL-COA DIOXYGENASE DOMAIN CONTAINING 1"/>
    <property type="match status" value="1"/>
</dbReference>
<keyword evidence="1" id="KW-0223">Dioxygenase</keyword>
<gene>
    <name evidence="1" type="ORF">KQ910_18420</name>
</gene>
<dbReference type="InterPro" id="IPR008775">
    <property type="entry name" value="Phytyl_CoA_dOase-like"/>
</dbReference>
<protein>
    <submittedName>
        <fullName evidence="1">Phytanoyl-CoA dioxygenase family protein</fullName>
    </submittedName>
</protein>
<dbReference type="Proteomes" id="UP000727907">
    <property type="component" value="Unassembled WGS sequence"/>
</dbReference>
<keyword evidence="1" id="KW-0560">Oxidoreductase</keyword>
<comment type="caution">
    <text evidence="1">The sequence shown here is derived from an EMBL/GenBank/DDBJ whole genome shotgun (WGS) entry which is preliminary data.</text>
</comment>
<accession>A0ABS6IMY4</accession>
<name>A0ABS6IMY4_9HYPH</name>
<evidence type="ECO:0000313" key="1">
    <source>
        <dbReference type="EMBL" id="MBU8875755.1"/>
    </source>
</evidence>
<dbReference type="RefSeq" id="WP_216964057.1">
    <property type="nucleotide sequence ID" value="NZ_JAHOPB010000002.1"/>
</dbReference>
<dbReference type="PANTHER" id="PTHR20883:SF46">
    <property type="entry name" value="PHYTANOYL-COA HYDROXYLASE"/>
    <property type="match status" value="1"/>
</dbReference>
<evidence type="ECO:0000313" key="2">
    <source>
        <dbReference type="Proteomes" id="UP000727907"/>
    </source>
</evidence>
<proteinExistence type="predicted"/>
<dbReference type="Pfam" id="PF05721">
    <property type="entry name" value="PhyH"/>
    <property type="match status" value="1"/>
</dbReference>
<dbReference type="EMBL" id="JAHOPB010000002">
    <property type="protein sequence ID" value="MBU8875755.1"/>
    <property type="molecule type" value="Genomic_DNA"/>
</dbReference>
<sequence length="300" mass="33397">MKPQDVLKHKPLVLTEDQRAAYFRDGYLVLENYVSAEWLGRLRGAMTEVVDRSRAETRSGDVFVLEQGHSASDPRLHRVTSPQDQHPAFWDFMSDPIMTDLVADVVGPDVKFHHAKLNVKAGKGSREFKWHQDIQAWPHTDYSPVTVGVYIDGCADEQGPLAFVPGSHEGPLFTMYDEKGGFAVALREADARQIRESEVKRATGGPGTTLLLNCRTIHGSTQNMSSAARPLLLPVYSSADSFCYVPSPITSPHMGDIVRGKPATYASFDLRPCELPPDWRAGYRAPWSLQQEAEKARMAM</sequence>